<sequence length="251" mass="28467">MKDLQAPLTPEDFDALDEALDAMREHDESIPNWEFCDGFLAALVCTRREIESEEYWPVLMGESFRPMEHMEFVLGFKRRLAEVRVLFQEAMDQKPDEVPRYFPEMLDLRGAHLALPQDEREGVDLDQLPPFGAAWAHGFLWAVEAFEEDWAPPRDKELAVVLDDALDAIAALTTPDTGTPSLSMFEENGPPTISEERLHAYGHSVWSVLDLYRLWQSLGPNTQPLRKAPEPGRNDPCPCGSGKKYKKCHGA</sequence>
<evidence type="ECO:0000313" key="2">
    <source>
        <dbReference type="EMBL" id="MBL0421417.1"/>
    </source>
</evidence>
<dbReference type="Gene3D" id="3.10.450.50">
    <property type="match status" value="1"/>
</dbReference>
<dbReference type="InterPro" id="IPR036255">
    <property type="entry name" value="YgfB-like_sf"/>
</dbReference>
<proteinExistence type="predicted"/>
<accession>A0A937D5K7</accession>
<evidence type="ECO:0000313" key="3">
    <source>
        <dbReference type="Proteomes" id="UP000613011"/>
    </source>
</evidence>
<dbReference type="RefSeq" id="WP_201684476.1">
    <property type="nucleotide sequence ID" value="NZ_JAEQNA010000004.1"/>
</dbReference>
<gene>
    <name evidence="2" type="ORF">JI739_13740</name>
</gene>
<dbReference type="InterPro" id="IPR004027">
    <property type="entry name" value="SEC_C_motif"/>
</dbReference>
<dbReference type="Pfam" id="PF03695">
    <property type="entry name" value="UPF0149"/>
    <property type="match status" value="1"/>
</dbReference>
<keyword evidence="3" id="KW-1185">Reference proteome</keyword>
<dbReference type="SUPFAM" id="SSF103642">
    <property type="entry name" value="Sec-C motif"/>
    <property type="match status" value="1"/>
</dbReference>
<comment type="caution">
    <text evidence="2">The sequence shown here is derived from an EMBL/GenBank/DDBJ whole genome shotgun (WGS) entry which is preliminary data.</text>
</comment>
<dbReference type="Proteomes" id="UP000613011">
    <property type="component" value="Unassembled WGS sequence"/>
</dbReference>
<protein>
    <submittedName>
        <fullName evidence="2">UPF0149 family protein</fullName>
    </submittedName>
</protein>
<dbReference type="AlphaFoldDB" id="A0A937D5K7"/>
<evidence type="ECO:0000256" key="1">
    <source>
        <dbReference type="SAM" id="MobiDB-lite"/>
    </source>
</evidence>
<dbReference type="SUPFAM" id="SSF101327">
    <property type="entry name" value="YgfB-like"/>
    <property type="match status" value="1"/>
</dbReference>
<dbReference type="EMBL" id="JAEQNA010000004">
    <property type="protein sequence ID" value="MBL0421417.1"/>
    <property type="molecule type" value="Genomic_DNA"/>
</dbReference>
<dbReference type="PANTHER" id="PTHR33747">
    <property type="entry name" value="UPF0225 PROTEIN SCO1677"/>
    <property type="match status" value="1"/>
</dbReference>
<name>A0A937D5K7_9BURK</name>
<reference evidence="2" key="1">
    <citation type="submission" date="2021-01" db="EMBL/GenBank/DDBJ databases">
        <title>Ramlibacter sp. strain AW1 16S ribosomal RNA gene Genome sequencing and assembly.</title>
        <authorList>
            <person name="Kang M."/>
        </authorList>
    </citation>
    <scope>NUCLEOTIDE SEQUENCE</scope>
    <source>
        <strain evidence="2">AW1</strain>
    </source>
</reference>
<dbReference type="Pfam" id="PF02810">
    <property type="entry name" value="SEC-C"/>
    <property type="match status" value="1"/>
</dbReference>
<dbReference type="InterPro" id="IPR011978">
    <property type="entry name" value="YgfB-like"/>
</dbReference>
<organism evidence="2 3">
    <name type="scientific">Ramlibacter aurantiacus</name>
    <dbReference type="NCBI Taxonomy" id="2801330"/>
    <lineage>
        <taxon>Bacteria</taxon>
        <taxon>Pseudomonadati</taxon>
        <taxon>Pseudomonadota</taxon>
        <taxon>Betaproteobacteria</taxon>
        <taxon>Burkholderiales</taxon>
        <taxon>Comamonadaceae</taxon>
        <taxon>Ramlibacter</taxon>
    </lineage>
</organism>
<feature type="region of interest" description="Disordered" evidence="1">
    <location>
        <begin position="222"/>
        <end position="242"/>
    </location>
</feature>
<dbReference type="PANTHER" id="PTHR33747:SF1">
    <property type="entry name" value="ADENYLATE CYCLASE-ASSOCIATED CAP C-TERMINAL DOMAIN-CONTAINING PROTEIN"/>
    <property type="match status" value="1"/>
</dbReference>